<feature type="domain" description="SLS1 second KH" evidence="3">
    <location>
        <begin position="403"/>
        <end position="472"/>
    </location>
</feature>
<feature type="region of interest" description="Disordered" evidence="1">
    <location>
        <begin position="34"/>
        <end position="53"/>
    </location>
</feature>
<accession>A0A084ASN7</accession>
<feature type="region of interest" description="Disordered" evidence="1">
    <location>
        <begin position="831"/>
        <end position="853"/>
    </location>
</feature>
<dbReference type="InterPro" id="IPR048401">
    <property type="entry name" value="SLS1_C"/>
</dbReference>
<dbReference type="InterPro" id="IPR048748">
    <property type="entry name" value="SLS1_KH2"/>
</dbReference>
<dbReference type="AlphaFoldDB" id="A0A084ASN7"/>
<keyword evidence="6" id="KW-1185">Reference proteome</keyword>
<name>A0A084ASN7_STACB</name>
<evidence type="ECO:0000313" key="6">
    <source>
        <dbReference type="Proteomes" id="UP000028045"/>
    </source>
</evidence>
<feature type="compositionally biased region" description="Polar residues" evidence="1">
    <location>
        <begin position="64"/>
        <end position="78"/>
    </location>
</feature>
<evidence type="ECO:0000256" key="1">
    <source>
        <dbReference type="SAM" id="MobiDB-lite"/>
    </source>
</evidence>
<feature type="compositionally biased region" description="Basic and acidic residues" evidence="1">
    <location>
        <begin position="866"/>
        <end position="879"/>
    </location>
</feature>
<feature type="domain" description="SLS1 C-terminal" evidence="4">
    <location>
        <begin position="508"/>
        <end position="806"/>
    </location>
</feature>
<dbReference type="Pfam" id="PF20777">
    <property type="entry name" value="KH_SLS1_2"/>
    <property type="match status" value="1"/>
</dbReference>
<evidence type="ECO:0000259" key="2">
    <source>
        <dbReference type="Pfam" id="PF20776"/>
    </source>
</evidence>
<sequence>MLSRAFAKPYLCRACQRNVLRSSSVVSGRRLLGRDARARSPKPPDSVRSREDVEASIRGEVFVQRNTPKPLTHVSSHQPGDWKRPWNEAPGSQTEAAPRPTFSQKDAVTPDEEDALDLDDNLLFETDASVKGAEDGTRETSSNAISSRSGENAFVRHERLNIDALGQPIEAIIFKNPAHLKKTRKFQPKLEVAETAKDELDWTELVESKERHESEFSEVVWKNIEQFRPADATTIRRKDFDDIVTTLVAGFTKNQLAHYCSLKGSSGSPSEKRKTPYSWLVKQSEWVPDDAVHWGNTTPKQQHAISIVRDVWGLGIQEHEGGLGTTMIWTRPEVFPLFSGPSSSTLASLEAEILNEDANESVTAVRSESRLEIHSPKASAIVFLSRLNEIVQNMVSRKVSAKGLRIENLDRKVLESLESITNTSVQYHKRQAELEVSWLVNEDRPPPMLANDAQEDTLRVEDPADNVLRLLRANPSCSSLGQTLQIITRPGSQKNIRADFVDYRRERRSMSWRDQLRPWSRYVVPVGQGSGNPTKPLSLDDHIALSSSAPEDPSGKANDRVIATFGHILHTQRDTQQDKMAAGRRILAPITLHPASLTGIEGDDKATPIQEKAIILKFLPKQAFGRSATSPPPEVQLRLPIGHESDLANFTIPAETTLIGLVNWHVSDILLPEESVDVQLSQQRLVPLDVKQESIQAFLAASEFDLLKGHLRTPDHATISIPQAYAQASAKGVKDNGNEDVPYFFAGLEIHQSVELPWHGHLLRYNSIEAGAHGGQRQELSLVAQPSTDNSELTKEQQQGFLQAIEAIATGQQFPWNGGYNFVETQPLEELDFGYSDDPPNQAGDAAVDPAQEAEDVQLDDDLLEATKEYLDETSSKGDEAEELSTEWWHEDSAAKESFSRDASDEWPGKEVHKDGKKSSQKDEDGMW</sequence>
<dbReference type="Proteomes" id="UP000028045">
    <property type="component" value="Unassembled WGS sequence"/>
</dbReference>
<evidence type="ECO:0000313" key="5">
    <source>
        <dbReference type="EMBL" id="KEY68316.1"/>
    </source>
</evidence>
<feature type="compositionally biased region" description="Polar residues" evidence="1">
    <location>
        <begin position="90"/>
        <end position="106"/>
    </location>
</feature>
<feature type="compositionally biased region" description="Basic and acidic residues" evidence="1">
    <location>
        <begin position="888"/>
        <end position="928"/>
    </location>
</feature>
<dbReference type="Pfam" id="PF20778">
    <property type="entry name" value="SLS1_C"/>
    <property type="match status" value="1"/>
</dbReference>
<evidence type="ECO:0000259" key="4">
    <source>
        <dbReference type="Pfam" id="PF20778"/>
    </source>
</evidence>
<dbReference type="InterPro" id="IPR048400">
    <property type="entry name" value="SLS1_N"/>
</dbReference>
<feature type="domain" description="SLS1 N-terminal" evidence="2">
    <location>
        <begin position="216"/>
        <end position="317"/>
    </location>
</feature>
<dbReference type="OrthoDB" id="5392646at2759"/>
<organism evidence="5 6">
    <name type="scientific">Stachybotrys chartarum (strain CBS 109288 / IBT 7711)</name>
    <name type="common">Toxic black mold</name>
    <name type="synonym">Stilbospora chartarum</name>
    <dbReference type="NCBI Taxonomy" id="1280523"/>
    <lineage>
        <taxon>Eukaryota</taxon>
        <taxon>Fungi</taxon>
        <taxon>Dikarya</taxon>
        <taxon>Ascomycota</taxon>
        <taxon>Pezizomycotina</taxon>
        <taxon>Sordariomycetes</taxon>
        <taxon>Hypocreomycetidae</taxon>
        <taxon>Hypocreales</taxon>
        <taxon>Stachybotryaceae</taxon>
        <taxon>Stachybotrys</taxon>
    </lineage>
</organism>
<dbReference type="Pfam" id="PF20776">
    <property type="entry name" value="SLS1_N"/>
    <property type="match status" value="1"/>
</dbReference>
<dbReference type="EMBL" id="KL648583">
    <property type="protein sequence ID" value="KEY68316.1"/>
    <property type="molecule type" value="Genomic_DNA"/>
</dbReference>
<protein>
    <submittedName>
        <fullName evidence="5">Uncharacterized protein</fullName>
    </submittedName>
</protein>
<evidence type="ECO:0000259" key="3">
    <source>
        <dbReference type="Pfam" id="PF20777"/>
    </source>
</evidence>
<feature type="region of interest" description="Disordered" evidence="1">
    <location>
        <begin position="866"/>
        <end position="928"/>
    </location>
</feature>
<feature type="compositionally biased region" description="Polar residues" evidence="1">
    <location>
        <begin position="139"/>
        <end position="150"/>
    </location>
</feature>
<dbReference type="HOGENOM" id="CLU_011385_1_0_1"/>
<feature type="region of interest" description="Disordered" evidence="1">
    <location>
        <begin position="63"/>
        <end position="112"/>
    </location>
</feature>
<proteinExistence type="predicted"/>
<reference evidence="5 6" key="1">
    <citation type="journal article" date="2014" name="BMC Genomics">
        <title>Comparative genome sequencing reveals chemotype-specific gene clusters in the toxigenic black mold Stachybotrys.</title>
        <authorList>
            <person name="Semeiks J."/>
            <person name="Borek D."/>
            <person name="Otwinowski Z."/>
            <person name="Grishin N.V."/>
        </authorList>
    </citation>
    <scope>NUCLEOTIDE SEQUENCE [LARGE SCALE GENOMIC DNA]</scope>
    <source>
        <strain evidence="6">CBS 109288 / IBT 7711</strain>
    </source>
</reference>
<feature type="region of interest" description="Disordered" evidence="1">
    <location>
        <begin position="129"/>
        <end position="150"/>
    </location>
</feature>
<gene>
    <name evidence="5" type="ORF">S7711_07789</name>
</gene>